<keyword evidence="3" id="KW-1185">Reference proteome</keyword>
<protein>
    <submittedName>
        <fullName evidence="2">Uncharacterized protein</fullName>
    </submittedName>
</protein>
<dbReference type="Proteomes" id="UP001482620">
    <property type="component" value="Unassembled WGS sequence"/>
</dbReference>
<sequence>MKLAIRYDGLMLSVRLSLGHEQTDIHTSSHSFQTQQGGTTAIPHERGSSGDPIQGNFLTAAPIVMSHCLYACTLERGNFWVWLDGRLAPTDIMRVLKCVGAFEFAGRGVTAM</sequence>
<evidence type="ECO:0000313" key="3">
    <source>
        <dbReference type="Proteomes" id="UP001482620"/>
    </source>
</evidence>
<feature type="region of interest" description="Disordered" evidence="1">
    <location>
        <begin position="25"/>
        <end position="46"/>
    </location>
</feature>
<name>A0ABV0TEI5_9TELE</name>
<organism evidence="2 3">
    <name type="scientific">Ilyodon furcidens</name>
    <name type="common">goldbreast splitfin</name>
    <dbReference type="NCBI Taxonomy" id="33524"/>
    <lineage>
        <taxon>Eukaryota</taxon>
        <taxon>Metazoa</taxon>
        <taxon>Chordata</taxon>
        <taxon>Craniata</taxon>
        <taxon>Vertebrata</taxon>
        <taxon>Euteleostomi</taxon>
        <taxon>Actinopterygii</taxon>
        <taxon>Neopterygii</taxon>
        <taxon>Teleostei</taxon>
        <taxon>Neoteleostei</taxon>
        <taxon>Acanthomorphata</taxon>
        <taxon>Ovalentaria</taxon>
        <taxon>Atherinomorphae</taxon>
        <taxon>Cyprinodontiformes</taxon>
        <taxon>Goodeidae</taxon>
        <taxon>Ilyodon</taxon>
    </lineage>
</organism>
<proteinExistence type="predicted"/>
<evidence type="ECO:0000256" key="1">
    <source>
        <dbReference type="SAM" id="MobiDB-lite"/>
    </source>
</evidence>
<accession>A0ABV0TEI5</accession>
<comment type="caution">
    <text evidence="2">The sequence shown here is derived from an EMBL/GenBank/DDBJ whole genome shotgun (WGS) entry which is preliminary data.</text>
</comment>
<evidence type="ECO:0000313" key="2">
    <source>
        <dbReference type="EMBL" id="MEQ2231295.1"/>
    </source>
</evidence>
<gene>
    <name evidence="2" type="ORF">ILYODFUR_038059</name>
</gene>
<dbReference type="EMBL" id="JAHRIQ010032177">
    <property type="protein sequence ID" value="MEQ2231295.1"/>
    <property type="molecule type" value="Genomic_DNA"/>
</dbReference>
<reference evidence="2 3" key="1">
    <citation type="submission" date="2021-06" db="EMBL/GenBank/DDBJ databases">
        <authorList>
            <person name="Palmer J.M."/>
        </authorList>
    </citation>
    <scope>NUCLEOTIDE SEQUENCE [LARGE SCALE GENOMIC DNA]</scope>
    <source>
        <strain evidence="3">if_2019</strain>
        <tissue evidence="2">Muscle</tissue>
    </source>
</reference>
<feature type="compositionally biased region" description="Polar residues" evidence="1">
    <location>
        <begin position="25"/>
        <end position="39"/>
    </location>
</feature>